<sequence length="73" mass="8775">MFQVPVRRGSMKEMLIAVRDLEARGYDYITPIKKVYRAEKTFHHEGKFRGRDKVRFTGMEDLVSYECWMKKVD</sequence>
<reference evidence="1 2" key="1">
    <citation type="submission" date="2017-09" db="EMBL/GenBank/DDBJ databases">
        <title>Large-scale bioinformatics analysis of Bacillus genomes uncovers conserved roles of natural products in bacterial physiology.</title>
        <authorList>
            <consortium name="Agbiome Team Llc"/>
            <person name="Bleich R.M."/>
            <person name="Grubbs K.J."/>
            <person name="Santa Maria K.C."/>
            <person name="Allen S.E."/>
            <person name="Farag S."/>
            <person name="Shank E.A."/>
            <person name="Bowers A."/>
        </authorList>
    </citation>
    <scope>NUCLEOTIDE SEQUENCE [LARGE SCALE GENOMIC DNA]</scope>
    <source>
        <strain evidence="1 2">AFS021349</strain>
    </source>
</reference>
<proteinExistence type="predicted"/>
<dbReference type="Proteomes" id="UP000220841">
    <property type="component" value="Unassembled WGS sequence"/>
</dbReference>
<name>A0A2A8HJ56_9BACI</name>
<protein>
    <submittedName>
        <fullName evidence="1">Uncharacterized protein</fullName>
    </submittedName>
</protein>
<organism evidence="1 2">
    <name type="scientific">Bacillus toyonensis</name>
    <dbReference type="NCBI Taxonomy" id="155322"/>
    <lineage>
        <taxon>Bacteria</taxon>
        <taxon>Bacillati</taxon>
        <taxon>Bacillota</taxon>
        <taxon>Bacilli</taxon>
        <taxon>Bacillales</taxon>
        <taxon>Bacillaceae</taxon>
        <taxon>Bacillus</taxon>
        <taxon>Bacillus cereus group</taxon>
    </lineage>
</organism>
<comment type="caution">
    <text evidence="1">The sequence shown here is derived from an EMBL/GenBank/DDBJ whole genome shotgun (WGS) entry which is preliminary data.</text>
</comment>
<dbReference type="EMBL" id="NUBY01000015">
    <property type="protein sequence ID" value="PEQ09141.1"/>
    <property type="molecule type" value="Genomic_DNA"/>
</dbReference>
<gene>
    <name evidence="1" type="ORF">CN585_05660</name>
</gene>
<evidence type="ECO:0000313" key="2">
    <source>
        <dbReference type="Proteomes" id="UP000220841"/>
    </source>
</evidence>
<evidence type="ECO:0000313" key="1">
    <source>
        <dbReference type="EMBL" id="PEQ09141.1"/>
    </source>
</evidence>
<dbReference type="AlphaFoldDB" id="A0A2A8HJ56"/>
<accession>A0A2A8HJ56</accession>
<dbReference type="RefSeq" id="WP_098225963.1">
    <property type="nucleotide sequence ID" value="NZ_NUBY01000015.1"/>
</dbReference>